<dbReference type="InterPro" id="IPR012947">
    <property type="entry name" value="tRNA_SAD"/>
</dbReference>
<dbReference type="GO" id="GO:0006435">
    <property type="term" value="P:threonyl-tRNA aminoacylation"/>
    <property type="evidence" value="ECO:0007669"/>
    <property type="project" value="UniProtKB-UniRule"/>
</dbReference>
<dbReference type="GO" id="GO:0000049">
    <property type="term" value="F:tRNA binding"/>
    <property type="evidence" value="ECO:0007669"/>
    <property type="project" value="UniProtKB-KW"/>
</dbReference>
<dbReference type="InterPro" id="IPR018163">
    <property type="entry name" value="Thr/Ala-tRNA-synth_IIc_edit"/>
</dbReference>
<evidence type="ECO:0000256" key="6">
    <source>
        <dbReference type="ARBA" id="ARBA00022741"/>
    </source>
</evidence>
<evidence type="ECO:0000313" key="17">
    <source>
        <dbReference type="Proteomes" id="UP000030401"/>
    </source>
</evidence>
<dbReference type="SUPFAM" id="SSF52954">
    <property type="entry name" value="Class II aaRS ABD-related"/>
    <property type="match status" value="1"/>
</dbReference>
<evidence type="ECO:0000313" key="16">
    <source>
        <dbReference type="EMBL" id="KGX84891.1"/>
    </source>
</evidence>
<dbReference type="Pfam" id="PF03129">
    <property type="entry name" value="HGTP_anticodon"/>
    <property type="match status" value="1"/>
</dbReference>
<evidence type="ECO:0000256" key="10">
    <source>
        <dbReference type="ARBA" id="ARBA00022917"/>
    </source>
</evidence>
<dbReference type="GO" id="GO:0005524">
    <property type="term" value="F:ATP binding"/>
    <property type="evidence" value="ECO:0007669"/>
    <property type="project" value="UniProtKB-UniRule"/>
</dbReference>
<dbReference type="InterPro" id="IPR036621">
    <property type="entry name" value="Anticodon-bd_dom_sf"/>
</dbReference>
<dbReference type="PROSITE" id="PS51880">
    <property type="entry name" value="TGS"/>
    <property type="match status" value="1"/>
</dbReference>
<dbReference type="InterPro" id="IPR006195">
    <property type="entry name" value="aa-tRNA-synth_II"/>
</dbReference>
<gene>
    <name evidence="13" type="primary">thrS</name>
    <name evidence="16" type="ORF">N784_11525</name>
</gene>
<keyword evidence="17" id="KW-1185">Reference proteome</keyword>
<dbReference type="Gene3D" id="3.10.20.30">
    <property type="match status" value="1"/>
</dbReference>
<organism evidence="16 17">
    <name type="scientific">Pontibacillus litoralis JSM 072002</name>
    <dbReference type="NCBI Taxonomy" id="1385512"/>
    <lineage>
        <taxon>Bacteria</taxon>
        <taxon>Bacillati</taxon>
        <taxon>Bacillota</taxon>
        <taxon>Bacilli</taxon>
        <taxon>Bacillales</taxon>
        <taxon>Bacillaceae</taxon>
        <taxon>Pontibacillus</taxon>
    </lineage>
</organism>
<feature type="binding site" evidence="13">
    <location>
        <position position="386"/>
    </location>
    <ligand>
        <name>Zn(2+)</name>
        <dbReference type="ChEBI" id="CHEBI:29105"/>
        <note>catalytic</note>
    </ligand>
</feature>
<protein>
    <recommendedName>
        <fullName evidence="13">Threonine--tRNA ligase</fullName>
        <ecNumber evidence="13">6.1.1.3</ecNumber>
    </recommendedName>
    <alternativeName>
        <fullName evidence="13">Threonyl-tRNA synthetase</fullName>
        <shortName evidence="13">ThrRS</shortName>
    </alternativeName>
</protein>
<feature type="domain" description="TGS" evidence="15">
    <location>
        <begin position="1"/>
        <end position="64"/>
    </location>
</feature>
<comment type="cofactor">
    <cofactor evidence="13">
        <name>Zn(2+)</name>
        <dbReference type="ChEBI" id="CHEBI:29105"/>
    </cofactor>
    <text evidence="13">Binds 1 zinc ion per subunit.</text>
</comment>
<reference evidence="16 17" key="1">
    <citation type="submission" date="2013-08" db="EMBL/GenBank/DDBJ databases">
        <authorList>
            <person name="Huang J."/>
            <person name="Wang G."/>
        </authorList>
    </citation>
    <scope>NUCLEOTIDE SEQUENCE [LARGE SCALE GENOMIC DNA]</scope>
    <source>
        <strain evidence="16 17">JSM 072002</strain>
    </source>
</reference>
<dbReference type="PANTHER" id="PTHR11451:SF44">
    <property type="entry name" value="THREONINE--TRNA LIGASE, CHLOROPLASTIC_MITOCHONDRIAL 2"/>
    <property type="match status" value="1"/>
</dbReference>
<dbReference type="SMART" id="SM00863">
    <property type="entry name" value="tRNA_SAD"/>
    <property type="match status" value="1"/>
</dbReference>
<keyword evidence="3 13" id="KW-0820">tRNA-binding</keyword>
<dbReference type="InterPro" id="IPR033728">
    <property type="entry name" value="ThrRS_core"/>
</dbReference>
<accession>A0A0A5FVR4</accession>
<dbReference type="InterPro" id="IPR002320">
    <property type="entry name" value="Thr-tRNA-ligase_IIa"/>
</dbReference>
<dbReference type="AlphaFoldDB" id="A0A0A5FVR4"/>
<feature type="binding site" evidence="13">
    <location>
        <position position="335"/>
    </location>
    <ligand>
        <name>Zn(2+)</name>
        <dbReference type="ChEBI" id="CHEBI:29105"/>
        <note>catalytic</note>
    </ligand>
</feature>
<keyword evidence="9 13" id="KW-0694">RNA-binding</keyword>
<keyword evidence="4 13" id="KW-0436">Ligase</keyword>
<dbReference type="Gene3D" id="3.30.980.10">
    <property type="entry name" value="Threonyl-trna Synthetase, Chain A, domain 2"/>
    <property type="match status" value="1"/>
</dbReference>
<dbReference type="GO" id="GO:0004829">
    <property type="term" value="F:threonine-tRNA ligase activity"/>
    <property type="evidence" value="ECO:0007669"/>
    <property type="project" value="UniProtKB-UniRule"/>
</dbReference>
<evidence type="ECO:0000256" key="7">
    <source>
        <dbReference type="ARBA" id="ARBA00022833"/>
    </source>
</evidence>
<dbReference type="RefSeq" id="WP_036835905.1">
    <property type="nucleotide sequence ID" value="NZ_AVPG01000029.1"/>
</dbReference>
<dbReference type="Pfam" id="PF02824">
    <property type="entry name" value="TGS"/>
    <property type="match status" value="1"/>
</dbReference>
<keyword evidence="6 13" id="KW-0547">Nucleotide-binding</keyword>
<dbReference type="InterPro" id="IPR047246">
    <property type="entry name" value="ThrRS_anticodon"/>
</dbReference>
<dbReference type="CDD" id="cd00771">
    <property type="entry name" value="ThrRS_core"/>
    <property type="match status" value="1"/>
</dbReference>
<dbReference type="Pfam" id="PF00587">
    <property type="entry name" value="tRNA-synt_2b"/>
    <property type="match status" value="1"/>
</dbReference>
<dbReference type="Gene3D" id="3.40.50.800">
    <property type="entry name" value="Anticodon-binding domain"/>
    <property type="match status" value="1"/>
</dbReference>
<dbReference type="CDD" id="cd00860">
    <property type="entry name" value="ThrRS_anticodon"/>
    <property type="match status" value="1"/>
</dbReference>
<dbReference type="OrthoDB" id="9802304at2"/>
<evidence type="ECO:0000256" key="1">
    <source>
        <dbReference type="ARBA" id="ARBA00008226"/>
    </source>
</evidence>
<evidence type="ECO:0000259" key="15">
    <source>
        <dbReference type="PROSITE" id="PS51880"/>
    </source>
</evidence>
<evidence type="ECO:0000256" key="3">
    <source>
        <dbReference type="ARBA" id="ARBA00022555"/>
    </source>
</evidence>
<feature type="domain" description="Aminoacyl-transfer RNA synthetases class-II family profile" evidence="14">
    <location>
        <begin position="269"/>
        <end position="534"/>
    </location>
</feature>
<dbReference type="InterPro" id="IPR004095">
    <property type="entry name" value="TGS"/>
</dbReference>
<dbReference type="Gene3D" id="3.30.930.10">
    <property type="entry name" value="Bira Bifunctional Protein, Domain 2"/>
    <property type="match status" value="1"/>
</dbReference>
<dbReference type="InterPro" id="IPR045864">
    <property type="entry name" value="aa-tRNA-synth_II/BPL/LPL"/>
</dbReference>
<keyword evidence="5 13" id="KW-0479">Metal-binding</keyword>
<dbReference type="SUPFAM" id="SSF55186">
    <property type="entry name" value="ThrRS/AlaRS common domain"/>
    <property type="match status" value="1"/>
</dbReference>
<dbReference type="FunFam" id="3.40.50.800:FF:000001">
    <property type="entry name" value="Threonine--tRNA ligase"/>
    <property type="match status" value="1"/>
</dbReference>
<proteinExistence type="inferred from homology"/>
<dbReference type="GO" id="GO:0046872">
    <property type="term" value="F:metal ion binding"/>
    <property type="evidence" value="ECO:0007669"/>
    <property type="project" value="UniProtKB-KW"/>
</dbReference>
<dbReference type="Gene3D" id="3.30.54.20">
    <property type="match status" value="1"/>
</dbReference>
<comment type="catalytic activity">
    <reaction evidence="12 13">
        <text>tRNA(Thr) + L-threonine + ATP = L-threonyl-tRNA(Thr) + AMP + diphosphate + H(+)</text>
        <dbReference type="Rhea" id="RHEA:24624"/>
        <dbReference type="Rhea" id="RHEA-COMP:9670"/>
        <dbReference type="Rhea" id="RHEA-COMP:9704"/>
        <dbReference type="ChEBI" id="CHEBI:15378"/>
        <dbReference type="ChEBI" id="CHEBI:30616"/>
        <dbReference type="ChEBI" id="CHEBI:33019"/>
        <dbReference type="ChEBI" id="CHEBI:57926"/>
        <dbReference type="ChEBI" id="CHEBI:78442"/>
        <dbReference type="ChEBI" id="CHEBI:78534"/>
        <dbReference type="ChEBI" id="CHEBI:456215"/>
        <dbReference type="EC" id="6.1.1.3"/>
    </reaction>
</comment>
<dbReference type="PANTHER" id="PTHR11451">
    <property type="entry name" value="THREONINE-TRNA LIGASE"/>
    <property type="match status" value="1"/>
</dbReference>
<evidence type="ECO:0000256" key="13">
    <source>
        <dbReference type="HAMAP-Rule" id="MF_00184"/>
    </source>
</evidence>
<evidence type="ECO:0000256" key="12">
    <source>
        <dbReference type="ARBA" id="ARBA00049515"/>
    </source>
</evidence>
<comment type="caution">
    <text evidence="13">Lacks conserved residue(s) required for the propagation of feature annotation.</text>
</comment>
<feature type="binding site" evidence="13">
    <location>
        <position position="511"/>
    </location>
    <ligand>
        <name>Zn(2+)</name>
        <dbReference type="ChEBI" id="CHEBI:29105"/>
        <note>catalytic</note>
    </ligand>
</feature>
<keyword evidence="10 13" id="KW-0648">Protein biosynthesis</keyword>
<keyword evidence="2 13" id="KW-0963">Cytoplasm</keyword>
<dbReference type="EMBL" id="AVPG01000029">
    <property type="protein sequence ID" value="KGX84891.1"/>
    <property type="molecule type" value="Genomic_DNA"/>
</dbReference>
<dbReference type="InterPro" id="IPR012676">
    <property type="entry name" value="TGS-like"/>
</dbReference>
<dbReference type="SUPFAM" id="SSF81271">
    <property type="entry name" value="TGS-like"/>
    <property type="match status" value="1"/>
</dbReference>
<sequence>MEKEIVITFPNGEAKPYACGVRLLDIAESISPTLRKKSVVGKVNGHLYDMRRCVKENANLELYDLSSSTGLEVMKETAAYVLAQALHRLNGEVQLGKGCITDNGFYYDVKAAYPITSADLSTIENEMNHIIQENRPITHEIVSKEEAIRLFASNPLKLDWLESFAANSEEVLIYRQGNFTDIVNRPLLPSLKDVRAFALMNIAGAYWQGDSNNQMLERIYGVAFASKEEKVEYFHFIEEAKARNHLKLGKELALFMFSEEAPGMPFYLPNGHHIRNELESFLRHLQHTYHYQEVHTPTMMNQRLWEKSGHWHHYQENMYFSHKDNQQLALKPMNCPGHMLLFKHTLRSYRDLPIRISEFGHVHRHEYSGALNGLLRVRSFCQDDAHLFVTYQQIEEEIKAVLHLIDHVYQTFGFPYTIELSTRPEQSMGDDALWNQAEQSLQNVLEDLGYPYTVNEGDGAFYGPKIDIHIEDALKRKHQCGTVQLDFQMPEKFDLSYVNEHGEYSRPVVIHRAIYGSIDRFLAILIEHFAGAFPVWLAPIQAAVLPVSNLVHKQAVLQIIHRLKQEGIRVEGDIRDEKLGYKIRQAQKKKIPYMIVIGDHEVENETINVRRYGEKDSYNIELEHFMNDVKQLIKERTL</sequence>
<comment type="caution">
    <text evidence="16">The sequence shown here is derived from an EMBL/GenBank/DDBJ whole genome shotgun (WGS) entry which is preliminary data.</text>
</comment>
<dbReference type="GO" id="GO:0005737">
    <property type="term" value="C:cytoplasm"/>
    <property type="evidence" value="ECO:0007669"/>
    <property type="project" value="UniProtKB-SubCell"/>
</dbReference>
<evidence type="ECO:0000256" key="2">
    <source>
        <dbReference type="ARBA" id="ARBA00022490"/>
    </source>
</evidence>
<evidence type="ECO:0000256" key="11">
    <source>
        <dbReference type="ARBA" id="ARBA00023146"/>
    </source>
</evidence>
<evidence type="ECO:0000256" key="4">
    <source>
        <dbReference type="ARBA" id="ARBA00022598"/>
    </source>
</evidence>
<dbReference type="EC" id="6.1.1.3" evidence="13"/>
<dbReference type="SUPFAM" id="SSF55681">
    <property type="entry name" value="Class II aaRS and biotin synthetases"/>
    <property type="match status" value="1"/>
</dbReference>
<dbReference type="FunFam" id="3.30.930.10:FF:000002">
    <property type="entry name" value="Threonine--tRNA ligase"/>
    <property type="match status" value="1"/>
</dbReference>
<dbReference type="PRINTS" id="PR01047">
    <property type="entry name" value="TRNASYNTHTHR"/>
</dbReference>
<dbReference type="PROSITE" id="PS50862">
    <property type="entry name" value="AA_TRNA_LIGASE_II"/>
    <property type="match status" value="1"/>
</dbReference>
<comment type="subunit">
    <text evidence="13">Homodimer.</text>
</comment>
<dbReference type="GO" id="GO:0016740">
    <property type="term" value="F:transferase activity"/>
    <property type="evidence" value="ECO:0007669"/>
    <property type="project" value="UniProtKB-ARBA"/>
</dbReference>
<dbReference type="HAMAP" id="MF_00184">
    <property type="entry name" value="Thr_tRNA_synth"/>
    <property type="match status" value="1"/>
</dbReference>
<keyword evidence="7 13" id="KW-0862">Zinc</keyword>
<dbReference type="InterPro" id="IPR012675">
    <property type="entry name" value="Beta-grasp_dom_sf"/>
</dbReference>
<dbReference type="eggNOG" id="COG0441">
    <property type="taxonomic scope" value="Bacteria"/>
</dbReference>
<name>A0A0A5FVR4_9BACI</name>
<keyword evidence="8 13" id="KW-0067">ATP-binding</keyword>
<evidence type="ECO:0000256" key="5">
    <source>
        <dbReference type="ARBA" id="ARBA00022723"/>
    </source>
</evidence>
<comment type="subcellular location">
    <subcellularLocation>
        <location evidence="13">Cytoplasm</location>
    </subcellularLocation>
</comment>
<dbReference type="InterPro" id="IPR002314">
    <property type="entry name" value="aa-tRNA-synt_IIb"/>
</dbReference>
<dbReference type="STRING" id="1385512.N784_11525"/>
<evidence type="ECO:0000256" key="8">
    <source>
        <dbReference type="ARBA" id="ARBA00022840"/>
    </source>
</evidence>
<dbReference type="NCBIfam" id="TIGR00418">
    <property type="entry name" value="thrS"/>
    <property type="match status" value="1"/>
</dbReference>
<dbReference type="GO" id="GO:0140096">
    <property type="term" value="F:catalytic activity, acting on a protein"/>
    <property type="evidence" value="ECO:0007669"/>
    <property type="project" value="UniProtKB-ARBA"/>
</dbReference>
<keyword evidence="11 13" id="KW-0030">Aminoacyl-tRNA synthetase</keyword>
<evidence type="ECO:0000259" key="14">
    <source>
        <dbReference type="PROSITE" id="PS50862"/>
    </source>
</evidence>
<dbReference type="CDD" id="cd01667">
    <property type="entry name" value="TGS_ThrRS"/>
    <property type="match status" value="1"/>
</dbReference>
<evidence type="ECO:0000256" key="9">
    <source>
        <dbReference type="ARBA" id="ARBA00022884"/>
    </source>
</evidence>
<dbReference type="InterPro" id="IPR004154">
    <property type="entry name" value="Anticodon-bd"/>
</dbReference>
<dbReference type="Proteomes" id="UP000030401">
    <property type="component" value="Unassembled WGS sequence"/>
</dbReference>
<comment type="similarity">
    <text evidence="1 13">Belongs to the class-II aminoacyl-tRNA synthetase family.</text>
</comment>